<comment type="caution">
    <text evidence="1">The sequence shown here is derived from an EMBL/GenBank/DDBJ whole genome shotgun (WGS) entry which is preliminary data.</text>
</comment>
<proteinExistence type="predicted"/>
<organism evidence="1 2">
    <name type="scientific">Stentor coeruleus</name>
    <dbReference type="NCBI Taxonomy" id="5963"/>
    <lineage>
        <taxon>Eukaryota</taxon>
        <taxon>Sar</taxon>
        <taxon>Alveolata</taxon>
        <taxon>Ciliophora</taxon>
        <taxon>Postciliodesmatophora</taxon>
        <taxon>Heterotrichea</taxon>
        <taxon>Heterotrichida</taxon>
        <taxon>Stentoridae</taxon>
        <taxon>Stentor</taxon>
    </lineage>
</organism>
<accession>A0A1R2CKZ4</accession>
<gene>
    <name evidence="1" type="ORF">SteCoe_8175</name>
</gene>
<dbReference type="Proteomes" id="UP000187209">
    <property type="component" value="Unassembled WGS sequence"/>
</dbReference>
<dbReference type="EMBL" id="MPUH01000121">
    <property type="protein sequence ID" value="OMJ89636.1"/>
    <property type="molecule type" value="Genomic_DNA"/>
</dbReference>
<keyword evidence="2" id="KW-1185">Reference proteome</keyword>
<sequence>MANPPIASCLLYREQGDPQSYGSLGLKKNWSLGKITMKATIPTVHRNAKLIWISGRLNFIITLDNRGHVVIYDTFQDYNPIVLNENLEHVYKCVFIDNDIVTISKSAYDNTILFHKYILAELQVYKIHRLQILEDVKIPLSCLKDINERSAIVLIEKPNTIEIWSLQRNYLLYSFIKKEELSYSFSSGFLIYWQKLQCSISINVICFLTQSCKQYNLLSNNDIYFCEIIKGKLVVCIEGCHLQIIDLNTHHNVCVRKGMPKQYFSMSSCEASLGIFNDGTGVIIDKEVKEFRAIDEDYCFADLFGKPILYSAQNKELIIDSKPYTIPFTTKIIQQIGCNPDTQNIYLTEKGIIHIIE</sequence>
<name>A0A1R2CKZ4_9CILI</name>
<evidence type="ECO:0000313" key="2">
    <source>
        <dbReference type="Proteomes" id="UP000187209"/>
    </source>
</evidence>
<dbReference type="AlphaFoldDB" id="A0A1R2CKZ4"/>
<reference evidence="1 2" key="1">
    <citation type="submission" date="2016-11" db="EMBL/GenBank/DDBJ databases">
        <title>The macronuclear genome of Stentor coeruleus: a giant cell with tiny introns.</title>
        <authorList>
            <person name="Slabodnick M."/>
            <person name="Ruby J.G."/>
            <person name="Reiff S.B."/>
            <person name="Swart E.C."/>
            <person name="Gosai S."/>
            <person name="Prabakaran S."/>
            <person name="Witkowska E."/>
            <person name="Larue G.E."/>
            <person name="Fisher S."/>
            <person name="Freeman R.M."/>
            <person name="Gunawardena J."/>
            <person name="Chu W."/>
            <person name="Stover N.A."/>
            <person name="Gregory B.D."/>
            <person name="Nowacki M."/>
            <person name="Derisi J."/>
            <person name="Roy S.W."/>
            <person name="Marshall W.F."/>
            <person name="Sood P."/>
        </authorList>
    </citation>
    <scope>NUCLEOTIDE SEQUENCE [LARGE SCALE GENOMIC DNA]</scope>
    <source>
        <strain evidence="1">WM001</strain>
    </source>
</reference>
<evidence type="ECO:0008006" key="3">
    <source>
        <dbReference type="Google" id="ProtNLM"/>
    </source>
</evidence>
<evidence type="ECO:0000313" key="1">
    <source>
        <dbReference type="EMBL" id="OMJ89636.1"/>
    </source>
</evidence>
<protein>
    <recommendedName>
        <fullName evidence="3">Vps16 N-terminal domain-containing protein</fullName>
    </recommendedName>
</protein>